<dbReference type="GO" id="GO:0016773">
    <property type="term" value="F:phosphotransferase activity, alcohol group as acceptor"/>
    <property type="evidence" value="ECO:0007669"/>
    <property type="project" value="InterPro"/>
</dbReference>
<dbReference type="Gene3D" id="3.30.420.40">
    <property type="match status" value="2"/>
</dbReference>
<organism evidence="2 3">
    <name type="scientific">Candidatus Xenolissoclinum pacificiensis L6</name>
    <dbReference type="NCBI Taxonomy" id="1401685"/>
    <lineage>
        <taxon>Bacteria</taxon>
        <taxon>Pseudomonadati</taxon>
        <taxon>Pseudomonadota</taxon>
        <taxon>Alphaproteobacteria</taxon>
        <taxon>Rickettsiales</taxon>
        <taxon>Anaplasmataceae</taxon>
        <taxon>Candidatus Xenolissoclinum</taxon>
    </lineage>
</organism>
<evidence type="ECO:0008006" key="4">
    <source>
        <dbReference type="Google" id="ProtNLM"/>
    </source>
</evidence>
<comment type="caution">
    <text evidence="2">The sequence shown here is derived from an EMBL/GenBank/DDBJ whole genome shotgun (WGS) entry which is preliminary data.</text>
</comment>
<dbReference type="GO" id="GO:0009254">
    <property type="term" value="P:peptidoglycan turnover"/>
    <property type="evidence" value="ECO:0007669"/>
    <property type="project" value="InterPro"/>
</dbReference>
<dbReference type="Pfam" id="PF03702">
    <property type="entry name" value="AnmK"/>
    <property type="match status" value="1"/>
</dbReference>
<dbReference type="EMBL" id="AXCJ01000005">
    <property type="protein sequence ID" value="ETO91432.1"/>
    <property type="molecule type" value="Genomic_DNA"/>
</dbReference>
<name>W2V194_9RICK</name>
<evidence type="ECO:0000256" key="1">
    <source>
        <dbReference type="ARBA" id="ARBA00023277"/>
    </source>
</evidence>
<evidence type="ECO:0000313" key="3">
    <source>
        <dbReference type="Proteomes" id="UP000018951"/>
    </source>
</evidence>
<keyword evidence="3" id="KW-1185">Reference proteome</keyword>
<accession>W2V194</accession>
<dbReference type="PANTHER" id="PTHR30605">
    <property type="entry name" value="ANHYDRO-N-ACETYLMURAMIC ACID KINASE"/>
    <property type="match status" value="1"/>
</dbReference>
<dbReference type="AlphaFoldDB" id="W2V194"/>
<protein>
    <recommendedName>
        <fullName evidence="4">Anhydro-N-acetylmuramic acid kinase</fullName>
    </recommendedName>
</protein>
<dbReference type="Proteomes" id="UP000018951">
    <property type="component" value="Unassembled WGS sequence"/>
</dbReference>
<dbReference type="PANTHER" id="PTHR30605:SF0">
    <property type="entry name" value="ANHYDRO-N-ACETYLMURAMIC ACID KINASE"/>
    <property type="match status" value="1"/>
</dbReference>
<dbReference type="GO" id="GO:0005524">
    <property type="term" value="F:ATP binding"/>
    <property type="evidence" value="ECO:0007669"/>
    <property type="project" value="InterPro"/>
</dbReference>
<gene>
    <name evidence="2" type="ORF">P857_347</name>
</gene>
<evidence type="ECO:0000313" key="2">
    <source>
        <dbReference type="EMBL" id="ETO91432.1"/>
    </source>
</evidence>
<reference evidence="2 3" key="1">
    <citation type="journal article" date="2013" name="PLoS ONE">
        <title>Bacterial endosymbiosis in a chordate host: long-term co-evolution and conservation of secondary metabolism.</title>
        <authorList>
            <person name="Kwan J.C."/>
            <person name="Schmidt E.W."/>
        </authorList>
    </citation>
    <scope>NUCLEOTIDE SEQUENCE [LARGE SCALE GENOMIC DNA]</scope>
    <source>
        <strain evidence="3">L6</strain>
    </source>
</reference>
<proteinExistence type="predicted"/>
<dbReference type="InterPro" id="IPR005338">
    <property type="entry name" value="Anhydro_N_Ac-Mur_kinase"/>
</dbReference>
<dbReference type="GO" id="GO:0006040">
    <property type="term" value="P:amino sugar metabolic process"/>
    <property type="evidence" value="ECO:0007669"/>
    <property type="project" value="InterPro"/>
</dbReference>
<sequence length="366" mass="41096">MKIEYKAVGIMSGTSCDGIDLSLVKTDGLSYANSIYSFYVPYAQKLQTRLLYMIKSCDYSDVLNIERDLTIAYAQAVNWFREKYDIHGVDLIGMHGQTIKHDSDAGVTWQIGNPELLATYCKVDVVYDFRKKDMIYGGQGAPIIAVYHKLLAKRLIYHRILIINLGGIVNITWYNKYNSVLRAMDVCVCNALMNDWLSLFGYRDGSYDQDGELALKGKVSKRFRKFLQSAITVNTKYPRALDRDCSSISAYDHQISVYDGLATIASFIPESIVRTLKSLEWYPDITVVAGGGRKHKLLFRNLQIAFQKYNATDCIDVNNIGEDGDSLEASAFAYLAVRSLLNYPITGPELTGASDNISGGILCKYR</sequence>
<keyword evidence="1" id="KW-0119">Carbohydrate metabolism</keyword>